<dbReference type="AlphaFoldDB" id="A0A136IIJ0"/>
<evidence type="ECO:0000313" key="2">
    <source>
        <dbReference type="Proteomes" id="UP000070501"/>
    </source>
</evidence>
<dbReference type="OrthoDB" id="10261408at2759"/>
<name>A0A136IIJ0_9PEZI</name>
<keyword evidence="2" id="KW-1185">Reference proteome</keyword>
<gene>
    <name evidence="1" type="ORF">Micbo1qcDRAFT_169973</name>
</gene>
<sequence length="105" mass="11658">MRTAPEGEALDILFRLRASGDAQSVLESSRGSMSRQYQPSAIQAARTVSLQAFSMLEFKMSTRRTTIPRKHLSSALGEAKYLEARYGTIRVEKGAGPRDRGVKRL</sequence>
<accession>A0A136IIJ0</accession>
<protein>
    <submittedName>
        <fullName evidence="1">Uncharacterized protein</fullName>
    </submittedName>
</protein>
<evidence type="ECO:0000313" key="1">
    <source>
        <dbReference type="EMBL" id="KXJ84780.1"/>
    </source>
</evidence>
<reference evidence="2" key="1">
    <citation type="submission" date="2016-02" db="EMBL/GenBank/DDBJ databases">
        <title>Draft genome sequence of Microdochium bolleyi, a fungal endophyte of beachgrass.</title>
        <authorList>
            <consortium name="DOE Joint Genome Institute"/>
            <person name="David A.S."/>
            <person name="May G."/>
            <person name="Haridas S."/>
            <person name="Lim J."/>
            <person name="Wang M."/>
            <person name="Labutti K."/>
            <person name="Lipzen A."/>
            <person name="Barry K."/>
            <person name="Grigoriev I.V."/>
        </authorList>
    </citation>
    <scope>NUCLEOTIDE SEQUENCE [LARGE SCALE GENOMIC DNA]</scope>
    <source>
        <strain evidence="2">J235TASD1</strain>
    </source>
</reference>
<dbReference type="EMBL" id="KQ964333">
    <property type="protein sequence ID" value="KXJ84780.1"/>
    <property type="molecule type" value="Genomic_DNA"/>
</dbReference>
<proteinExistence type="predicted"/>
<dbReference type="Proteomes" id="UP000070501">
    <property type="component" value="Unassembled WGS sequence"/>
</dbReference>
<organism evidence="1 2">
    <name type="scientific">Microdochium bolleyi</name>
    <dbReference type="NCBI Taxonomy" id="196109"/>
    <lineage>
        <taxon>Eukaryota</taxon>
        <taxon>Fungi</taxon>
        <taxon>Dikarya</taxon>
        <taxon>Ascomycota</taxon>
        <taxon>Pezizomycotina</taxon>
        <taxon>Sordariomycetes</taxon>
        <taxon>Xylariomycetidae</taxon>
        <taxon>Xylariales</taxon>
        <taxon>Microdochiaceae</taxon>
        <taxon>Microdochium</taxon>
    </lineage>
</organism>
<dbReference type="InParanoid" id="A0A136IIJ0"/>